<comment type="similarity">
    <text evidence="2">Belongs to the EccE family.</text>
</comment>
<sequence length="432" mass="46637">MTSATRSRRDRRAPRQAVAPAPSAVSTASPRTLPRPGGIGPLRLQQLVLLEVAAALVVGAWVTEKWLLAPAVVVAAVLLLFAVLRLHHRPLVEWYDTTRALKRRQRAAKLPVPPGTEPWLAPAVECDPALRTYNFVSRDDRAIGMIGDGTFLTAVLFVQPGDEPLRPSVGRRQLPLDLVQEALEVDGIRLASAQIVQHTQPAPAPHLPPQSVAARSYAPVQAQAGSPALRLTWVALKLDPELCPEAVEARGDGVPGAQRALLRVADQLVSRLAGAGFEATILDEAELVQAIATSSCLNPRANAQRGQNGGPAQRRTAESVRNWRVDDRWHSTYWISKWPQLGQGGVALPQLVTQFTSMPVLASTFSMTLSRAGNRGTSLTGHLRITGRGEDELTNIRQELERTANAAKVGLVRLDREQVPGVLATLPLGGTY</sequence>
<comment type="subcellular location">
    <subcellularLocation>
        <location evidence="1">Cell membrane</location>
    </subcellularLocation>
</comment>
<dbReference type="EMBL" id="JAFLRJ010000040">
    <property type="protein sequence ID" value="MBO0511291.1"/>
    <property type="molecule type" value="Genomic_DNA"/>
</dbReference>
<accession>A0A939JCS5</accession>
<keyword evidence="5 8" id="KW-1133">Transmembrane helix</keyword>
<proteinExistence type="inferred from homology"/>
<keyword evidence="3" id="KW-1003">Cell membrane</keyword>
<evidence type="ECO:0000259" key="9">
    <source>
        <dbReference type="Pfam" id="PF11203"/>
    </source>
</evidence>
<feature type="domain" description="Type VII secretion system protein EccE" evidence="9">
    <location>
        <begin position="227"/>
        <end position="335"/>
    </location>
</feature>
<dbReference type="GO" id="GO:0005886">
    <property type="term" value="C:plasma membrane"/>
    <property type="evidence" value="ECO:0007669"/>
    <property type="project" value="UniProtKB-SubCell"/>
</dbReference>
<dbReference type="Pfam" id="PF11203">
    <property type="entry name" value="EccE"/>
    <property type="match status" value="1"/>
</dbReference>
<evidence type="ECO:0000256" key="2">
    <source>
        <dbReference type="ARBA" id="ARBA00007759"/>
    </source>
</evidence>
<feature type="transmembrane region" description="Helical" evidence="8">
    <location>
        <begin position="68"/>
        <end position="86"/>
    </location>
</feature>
<dbReference type="NCBIfam" id="TIGR03923">
    <property type="entry name" value="T7SS_EccE"/>
    <property type="match status" value="1"/>
</dbReference>
<feature type="compositionally biased region" description="Low complexity" evidence="7">
    <location>
        <begin position="15"/>
        <end position="32"/>
    </location>
</feature>
<reference evidence="10" key="1">
    <citation type="submission" date="2021-03" db="EMBL/GenBank/DDBJ databases">
        <title>Streptomyces poriferae sp. nov., a novel marine sponge-derived Actinobacteria species with anti-MRSA activity.</title>
        <authorList>
            <person name="Sandoval-Powers M."/>
            <person name="Kralova S."/>
            <person name="Nguyen G.-S."/>
            <person name="Fawwal D."/>
            <person name="Degnes K."/>
            <person name="Klinkenberg G."/>
            <person name="Sletta H."/>
            <person name="Wentzel A."/>
            <person name="Liles M.R."/>
        </authorList>
    </citation>
    <scope>NUCLEOTIDE SEQUENCE</scope>
    <source>
        <strain evidence="10">DSM 41794</strain>
    </source>
</reference>
<feature type="region of interest" description="Disordered" evidence="7">
    <location>
        <begin position="1"/>
        <end position="34"/>
    </location>
</feature>
<comment type="caution">
    <text evidence="10">The sequence shown here is derived from an EMBL/GenBank/DDBJ whole genome shotgun (WGS) entry which is preliminary data.</text>
</comment>
<gene>
    <name evidence="10" type="primary">eccE</name>
    <name evidence="10" type="ORF">J0695_05625</name>
</gene>
<dbReference type="InterPro" id="IPR050051">
    <property type="entry name" value="EccE_dom"/>
</dbReference>
<evidence type="ECO:0000256" key="4">
    <source>
        <dbReference type="ARBA" id="ARBA00022692"/>
    </source>
</evidence>
<dbReference type="Proteomes" id="UP000664167">
    <property type="component" value="Unassembled WGS sequence"/>
</dbReference>
<feature type="region of interest" description="Disordered" evidence="7">
    <location>
        <begin position="300"/>
        <end position="319"/>
    </location>
</feature>
<dbReference type="InterPro" id="IPR021368">
    <property type="entry name" value="T7SS_EccE"/>
</dbReference>
<keyword evidence="11" id="KW-1185">Reference proteome</keyword>
<name>A0A939JCS5_9ACTN</name>
<feature type="compositionally biased region" description="Basic residues" evidence="7">
    <location>
        <begin position="1"/>
        <end position="14"/>
    </location>
</feature>
<evidence type="ECO:0000256" key="5">
    <source>
        <dbReference type="ARBA" id="ARBA00022989"/>
    </source>
</evidence>
<keyword evidence="6 8" id="KW-0472">Membrane</keyword>
<dbReference type="AlphaFoldDB" id="A0A939JCS5"/>
<evidence type="ECO:0000256" key="3">
    <source>
        <dbReference type="ARBA" id="ARBA00022475"/>
    </source>
</evidence>
<evidence type="ECO:0000256" key="8">
    <source>
        <dbReference type="SAM" id="Phobius"/>
    </source>
</evidence>
<dbReference type="RefSeq" id="WP_206960716.1">
    <property type="nucleotide sequence ID" value="NZ_BAAAJJ010000011.1"/>
</dbReference>
<protein>
    <submittedName>
        <fullName evidence="10">Type VII secretion protein EccE</fullName>
    </submittedName>
</protein>
<organism evidence="10 11">
    <name type="scientific">Streptomyces beijiangensis</name>
    <dbReference type="NCBI Taxonomy" id="163361"/>
    <lineage>
        <taxon>Bacteria</taxon>
        <taxon>Bacillati</taxon>
        <taxon>Actinomycetota</taxon>
        <taxon>Actinomycetes</taxon>
        <taxon>Kitasatosporales</taxon>
        <taxon>Streptomycetaceae</taxon>
        <taxon>Streptomyces</taxon>
    </lineage>
</organism>
<evidence type="ECO:0000256" key="1">
    <source>
        <dbReference type="ARBA" id="ARBA00004236"/>
    </source>
</evidence>
<keyword evidence="4 8" id="KW-0812">Transmembrane</keyword>
<evidence type="ECO:0000313" key="11">
    <source>
        <dbReference type="Proteomes" id="UP000664167"/>
    </source>
</evidence>
<evidence type="ECO:0000256" key="7">
    <source>
        <dbReference type="SAM" id="MobiDB-lite"/>
    </source>
</evidence>
<evidence type="ECO:0000256" key="6">
    <source>
        <dbReference type="ARBA" id="ARBA00023136"/>
    </source>
</evidence>
<evidence type="ECO:0000313" key="10">
    <source>
        <dbReference type="EMBL" id="MBO0511291.1"/>
    </source>
</evidence>